<proteinExistence type="predicted"/>
<dbReference type="SMART" id="SM00028">
    <property type="entry name" value="TPR"/>
    <property type="match status" value="2"/>
</dbReference>
<accession>A0A7V2AW14</accession>
<protein>
    <submittedName>
        <fullName evidence="3">DUF4388 domain-containing protein</fullName>
    </submittedName>
</protein>
<feature type="repeat" description="TPR" evidence="1">
    <location>
        <begin position="284"/>
        <end position="317"/>
    </location>
</feature>
<dbReference type="InterPro" id="IPR011990">
    <property type="entry name" value="TPR-like_helical_dom_sf"/>
</dbReference>
<dbReference type="EMBL" id="DSEC01000532">
    <property type="protein sequence ID" value="HER44264.1"/>
    <property type="molecule type" value="Genomic_DNA"/>
</dbReference>
<dbReference type="AlphaFoldDB" id="A0A7V2AW14"/>
<dbReference type="Gene3D" id="1.25.40.10">
    <property type="entry name" value="Tetratricopeptide repeat domain"/>
    <property type="match status" value="1"/>
</dbReference>
<keyword evidence="1" id="KW-0802">TPR repeat</keyword>
<sequence length="372" mass="42269">MAIQSSISELGLFELFQILHMNAKTGRLIVSDTPDGREAQVLFHDGAVSFAQVYDRAARPVPALLVEWGVLDDESLRRMEATLPRYADLLACLDGEGIVPRSHMENFLGNRVRECVYELFKWDRGECRFIDEELDARTEVLVALNTENLILEGARRIDEWTNIKNKVPSRHSVFRFCADKEKDQALNLKPLEWEILSLIDGNRSVDEVNGAVGEDLFSTSKLIYGLVVMGVIELRDADDDGAADGSEQRTQSLIERGRELYGRLNLERAAAEFEKAVQLDPECFEAIRMLGEIYYKMDRLSEALMYLAKARSMDPANQKAMFIKGYLHARLGEVEQAIGEWEELRDKASSRRIADLVTHRIAAAKEWEKVLQ</sequence>
<dbReference type="InterPro" id="IPR019734">
    <property type="entry name" value="TPR_rpt"/>
</dbReference>
<comment type="caution">
    <text evidence="3">The sequence shown here is derived from an EMBL/GenBank/DDBJ whole genome shotgun (WGS) entry which is preliminary data.</text>
</comment>
<evidence type="ECO:0000256" key="1">
    <source>
        <dbReference type="PROSITE-ProRule" id="PRU00339"/>
    </source>
</evidence>
<name>A0A7V2AW14_UNCEI</name>
<gene>
    <name evidence="3" type="ORF">ENO08_07385</name>
</gene>
<evidence type="ECO:0000259" key="2">
    <source>
        <dbReference type="Pfam" id="PF14332"/>
    </source>
</evidence>
<evidence type="ECO:0000313" key="3">
    <source>
        <dbReference type="EMBL" id="HER44264.1"/>
    </source>
</evidence>
<dbReference type="Pfam" id="PF14332">
    <property type="entry name" value="DUF4388"/>
    <property type="match status" value="1"/>
</dbReference>
<dbReference type="PANTHER" id="PTHR36304:SF4">
    <property type="entry name" value="DUF4388 DOMAIN-CONTAINING PROTEIN"/>
    <property type="match status" value="1"/>
</dbReference>
<dbReference type="PANTHER" id="PTHR36304">
    <property type="entry name" value="DOMAIN GTPASE-ACTIVATING PROTEIN, PUTATIVE-RELATED-RELATED"/>
    <property type="match status" value="1"/>
</dbReference>
<dbReference type="PROSITE" id="PS50005">
    <property type="entry name" value="TPR"/>
    <property type="match status" value="2"/>
</dbReference>
<feature type="repeat" description="TPR" evidence="1">
    <location>
        <begin position="250"/>
        <end position="283"/>
    </location>
</feature>
<feature type="domain" description="PatA-like N-terminal" evidence="2">
    <location>
        <begin position="6"/>
        <end position="160"/>
    </location>
</feature>
<organism evidence="3">
    <name type="scientific">Eiseniibacteriota bacterium</name>
    <dbReference type="NCBI Taxonomy" id="2212470"/>
    <lineage>
        <taxon>Bacteria</taxon>
        <taxon>Candidatus Eiseniibacteriota</taxon>
    </lineage>
</organism>
<dbReference type="SUPFAM" id="SSF48452">
    <property type="entry name" value="TPR-like"/>
    <property type="match status" value="1"/>
</dbReference>
<dbReference type="InterPro" id="IPR025497">
    <property type="entry name" value="PatA-like_N"/>
</dbReference>
<feature type="non-terminal residue" evidence="3">
    <location>
        <position position="372"/>
    </location>
</feature>
<reference evidence="3" key="1">
    <citation type="journal article" date="2020" name="mSystems">
        <title>Genome- and Community-Level Interaction Insights into Carbon Utilization and Element Cycling Functions of Hydrothermarchaeota in Hydrothermal Sediment.</title>
        <authorList>
            <person name="Zhou Z."/>
            <person name="Liu Y."/>
            <person name="Xu W."/>
            <person name="Pan J."/>
            <person name="Luo Z.H."/>
            <person name="Li M."/>
        </authorList>
    </citation>
    <scope>NUCLEOTIDE SEQUENCE [LARGE SCALE GENOMIC DNA]</scope>
    <source>
        <strain evidence="3">SpSt-1233</strain>
    </source>
</reference>
<dbReference type="Proteomes" id="UP000886069">
    <property type="component" value="Unassembled WGS sequence"/>
</dbReference>
<dbReference type="Pfam" id="PF13432">
    <property type="entry name" value="TPR_16"/>
    <property type="match status" value="1"/>
</dbReference>